<dbReference type="PANTHER" id="PTHR13713">
    <property type="entry name" value="SIALYLTRANSFERASE"/>
    <property type="match status" value="1"/>
</dbReference>
<sequence length="191" mass="21532">MRTKAAGGAELRPLQPRTEAAVAAAAPAGQAMPRDYRCVKLRSDCSRPSLQWYTRAQNKMRRPSLLLKDIFKCMLLVFGVWILYILKLNYTTEECDMKKVHYVDPDRVKNIPTIGVIAVVLATHLCDEVSLAGFGYDLNQPKTPLHYFDNLCMAAMNFQTMHNVTTETRLLLKLVKEGVVKDLSGGIHCEF</sequence>
<evidence type="ECO:0000256" key="1">
    <source>
        <dbReference type="ARBA" id="ARBA00004323"/>
    </source>
</evidence>
<keyword evidence="10 24" id="KW-0472">Membrane</keyword>
<evidence type="ECO:0000256" key="15">
    <source>
        <dbReference type="ARBA" id="ARBA00041341"/>
    </source>
</evidence>
<keyword evidence="8" id="KW-0333">Golgi apparatus</keyword>
<dbReference type="InterPro" id="IPR051142">
    <property type="entry name" value="Glycosyltransferase_29"/>
</dbReference>
<comment type="subcellular location">
    <subcellularLocation>
        <location evidence="1">Golgi apparatus membrane</location>
        <topology evidence="1">Single-pass type II membrane protein</topology>
    </subcellularLocation>
</comment>
<evidence type="ECO:0000256" key="5">
    <source>
        <dbReference type="ARBA" id="ARBA00022692"/>
    </source>
</evidence>
<evidence type="ECO:0000256" key="21">
    <source>
        <dbReference type="ARBA" id="ARBA00048050"/>
    </source>
</evidence>
<keyword evidence="3 25" id="KW-0328">Glycosyltransferase</keyword>
<keyword evidence="7 24" id="KW-1133">Transmembrane helix</keyword>
<dbReference type="GO" id="GO:0047291">
    <property type="term" value="F:lactosylceramide alpha-2,3-sialyltransferase activity"/>
    <property type="evidence" value="ECO:0007669"/>
    <property type="project" value="UniProtKB-EC"/>
</dbReference>
<comment type="caution">
    <text evidence="25">The sequence shown here is derived from an EMBL/GenBank/DDBJ whole genome shotgun (WGS) entry which is preliminary data.</text>
</comment>
<evidence type="ECO:0000256" key="12">
    <source>
        <dbReference type="ARBA" id="ARBA00023180"/>
    </source>
</evidence>
<evidence type="ECO:0000256" key="6">
    <source>
        <dbReference type="ARBA" id="ARBA00022968"/>
    </source>
</evidence>
<evidence type="ECO:0000256" key="7">
    <source>
        <dbReference type="ARBA" id="ARBA00022989"/>
    </source>
</evidence>
<dbReference type="Pfam" id="PF00777">
    <property type="entry name" value="Glyco_transf_29"/>
    <property type="match status" value="1"/>
</dbReference>
<keyword evidence="11" id="KW-1015">Disulfide bond</keyword>
<keyword evidence="9" id="KW-0443">Lipid metabolism</keyword>
<accession>A0A7J7V9X5</accession>
<evidence type="ECO:0000256" key="2">
    <source>
        <dbReference type="ARBA" id="ARBA00006003"/>
    </source>
</evidence>
<evidence type="ECO:0000256" key="16">
    <source>
        <dbReference type="ARBA" id="ARBA00041896"/>
    </source>
</evidence>
<dbReference type="Proteomes" id="UP000585614">
    <property type="component" value="Unassembled WGS sequence"/>
</dbReference>
<evidence type="ECO:0000256" key="8">
    <source>
        <dbReference type="ARBA" id="ARBA00023034"/>
    </source>
</evidence>
<dbReference type="Gene3D" id="3.90.1480.20">
    <property type="entry name" value="Glycosyl transferase family 29"/>
    <property type="match status" value="1"/>
</dbReference>
<evidence type="ECO:0000256" key="20">
    <source>
        <dbReference type="ARBA" id="ARBA00045587"/>
    </source>
</evidence>
<keyword evidence="5 24" id="KW-0812">Transmembrane</keyword>
<protein>
    <recommendedName>
        <fullName evidence="14">Lactosylceramide alpha-2,3-sialyltransferase</fullName>
        <ecNumber evidence="13">2.4.3.9</ecNumber>
    </recommendedName>
    <alternativeName>
        <fullName evidence="15">CMP-NeuAc:lactosylceramide alpha-2,3-sialyltransferase</fullName>
    </alternativeName>
    <alternativeName>
        <fullName evidence="18">Ganglioside GM3 synthase</fullName>
    </alternativeName>
    <alternativeName>
        <fullName evidence="17">ST3Gal V</fullName>
    </alternativeName>
    <alternativeName>
        <fullName evidence="16">Sialyltransferase 9</fullName>
    </alternativeName>
</protein>
<comment type="catalytic activity">
    <reaction evidence="23">
        <text>ganglioside GA1 (d18:1(4E)/18:0) + CMP-N-acetyl-beta-neuraminate = ganglioside GM1 (d18:1(4E)/18:0) + CMP + H(+)</text>
        <dbReference type="Rhea" id="RHEA:41784"/>
        <dbReference type="ChEBI" id="CHEBI:15378"/>
        <dbReference type="ChEBI" id="CHEBI:57812"/>
        <dbReference type="ChEBI" id="CHEBI:60377"/>
        <dbReference type="ChEBI" id="CHEBI:73110"/>
        <dbReference type="ChEBI" id="CHEBI:78484"/>
    </reaction>
    <physiologicalReaction direction="left-to-right" evidence="23">
        <dbReference type="Rhea" id="RHEA:41785"/>
    </physiologicalReaction>
</comment>
<evidence type="ECO:0000256" key="11">
    <source>
        <dbReference type="ARBA" id="ARBA00023157"/>
    </source>
</evidence>
<comment type="catalytic activity">
    <reaction evidence="22">
        <text>ganglioside GA2 (d18:1(4E)/18:0) + CMP-N-acetyl-beta-neuraminate = ganglioside GM2 (d18:1(4E)/18:0) + CMP + H(+)</text>
        <dbReference type="Rhea" id="RHEA:41776"/>
        <dbReference type="ChEBI" id="CHEBI:15378"/>
        <dbReference type="ChEBI" id="CHEBI:57812"/>
        <dbReference type="ChEBI" id="CHEBI:60377"/>
        <dbReference type="ChEBI" id="CHEBI:78485"/>
        <dbReference type="ChEBI" id="CHEBI:78486"/>
    </reaction>
    <physiologicalReaction direction="left-to-right" evidence="22">
        <dbReference type="Rhea" id="RHEA:41777"/>
    </physiologicalReaction>
</comment>
<evidence type="ECO:0000256" key="23">
    <source>
        <dbReference type="ARBA" id="ARBA00049539"/>
    </source>
</evidence>
<comment type="catalytic activity">
    <reaction evidence="21">
        <text>a beta-D-Gal-(1&lt;-&gt;1')-ceramide + CMP-N-acetyl-beta-neuraminate = N-acetyl-alpha-neuraminosyl-(2-&gt;3)-beta-D-galactosyl-(1&lt;-&gt;1')-ceramide + CMP + H(+)</text>
        <dbReference type="Rhea" id="RHEA:41780"/>
        <dbReference type="ChEBI" id="CHEBI:15378"/>
        <dbReference type="ChEBI" id="CHEBI:57812"/>
        <dbReference type="ChEBI" id="CHEBI:60377"/>
        <dbReference type="ChEBI" id="CHEBI:82643"/>
        <dbReference type="ChEBI" id="CHEBI:143593"/>
    </reaction>
    <physiologicalReaction direction="left-to-right" evidence="21">
        <dbReference type="Rhea" id="RHEA:41781"/>
    </physiologicalReaction>
</comment>
<keyword evidence="12" id="KW-0325">Glycoprotein</keyword>
<dbReference type="EMBL" id="JACAGC010000014">
    <property type="protein sequence ID" value="KAF6321790.1"/>
    <property type="molecule type" value="Genomic_DNA"/>
</dbReference>
<keyword evidence="4 25" id="KW-0808">Transferase</keyword>
<proteinExistence type="inferred from homology"/>
<dbReference type="FunFam" id="3.90.1480.20:FF:000015">
    <property type="entry name" value="Lactosylceramide alpha-2,3-sialyltransferase"/>
    <property type="match status" value="1"/>
</dbReference>
<organism evidence="25 26">
    <name type="scientific">Rhinolophus ferrumequinum</name>
    <name type="common">Greater horseshoe bat</name>
    <dbReference type="NCBI Taxonomy" id="59479"/>
    <lineage>
        <taxon>Eukaryota</taxon>
        <taxon>Metazoa</taxon>
        <taxon>Chordata</taxon>
        <taxon>Craniata</taxon>
        <taxon>Vertebrata</taxon>
        <taxon>Euteleostomi</taxon>
        <taxon>Mammalia</taxon>
        <taxon>Eutheria</taxon>
        <taxon>Laurasiatheria</taxon>
        <taxon>Chiroptera</taxon>
        <taxon>Yinpterochiroptera</taxon>
        <taxon>Rhinolophoidea</taxon>
        <taxon>Rhinolophidae</taxon>
        <taxon>Rhinolophinae</taxon>
        <taxon>Rhinolophus</taxon>
    </lineage>
</organism>
<evidence type="ECO:0000256" key="3">
    <source>
        <dbReference type="ARBA" id="ARBA00022676"/>
    </source>
</evidence>
<evidence type="ECO:0000256" key="22">
    <source>
        <dbReference type="ARBA" id="ARBA00048805"/>
    </source>
</evidence>
<evidence type="ECO:0000256" key="13">
    <source>
        <dbReference type="ARBA" id="ARBA00039111"/>
    </source>
</evidence>
<dbReference type="AlphaFoldDB" id="A0A7J7V9X5"/>
<dbReference type="InterPro" id="IPR001675">
    <property type="entry name" value="Glyco_trans_29"/>
</dbReference>
<evidence type="ECO:0000256" key="10">
    <source>
        <dbReference type="ARBA" id="ARBA00023136"/>
    </source>
</evidence>
<evidence type="ECO:0000256" key="4">
    <source>
        <dbReference type="ARBA" id="ARBA00022679"/>
    </source>
</evidence>
<name>A0A7J7V9X5_RHIFE</name>
<comment type="catalytic activity">
    <reaction evidence="19">
        <text>a beta-D-Gal-(1-&gt;4)-beta-D-Glc-(1&lt;-&gt;1)-Cer(d18:1(4E)) + CMP-N-acetyl-beta-neuraminate = a ganglioside GM3 (d18:1(4E)) + CMP + H(+)</text>
        <dbReference type="Rhea" id="RHEA:18417"/>
        <dbReference type="ChEBI" id="CHEBI:15378"/>
        <dbReference type="ChEBI" id="CHEBI:17950"/>
        <dbReference type="ChEBI" id="CHEBI:57812"/>
        <dbReference type="ChEBI" id="CHEBI:60065"/>
        <dbReference type="ChEBI" id="CHEBI:60377"/>
        <dbReference type="EC" id="2.4.3.9"/>
    </reaction>
    <physiologicalReaction direction="left-to-right" evidence="19">
        <dbReference type="Rhea" id="RHEA:18418"/>
    </physiologicalReaction>
</comment>
<keyword evidence="6" id="KW-0735">Signal-anchor</keyword>
<dbReference type="PANTHER" id="PTHR13713:SF60">
    <property type="entry name" value="LACTOSYLCERAMIDE ALPHA-2,3-SIALYLTRANSFERASE"/>
    <property type="match status" value="1"/>
</dbReference>
<comment type="function">
    <text evidence="20">Transfers the sialyl group (N-acetyl-alpha-neuraminyl or NeuAc) from CMP-NeuAc to the non-reducing terminal galactose (Gal) of glycosphingolipids forming gangliosides (important molecules involved in the regulation of multiple cellular processes, including cell proliferation and differentiation, apoptosis, embryogenesis, development, and oncogenesis). Mainly involved in the biosynthesis of ganglioside GM3 but can also use different glycolipids as substrate acceptors such as D-galactosylceramide (GalCer), asialo-GM2 (GA2) and asialo-GM1 (GA1), although less preferentially than beta-D-Gal-(1-&gt;4)-beta-D-Glc-(1&lt;-&gt;1)-Cer (LacCer).</text>
</comment>
<evidence type="ECO:0000256" key="14">
    <source>
        <dbReference type="ARBA" id="ARBA00039792"/>
    </source>
</evidence>
<dbReference type="GO" id="GO:0006629">
    <property type="term" value="P:lipid metabolic process"/>
    <property type="evidence" value="ECO:0007669"/>
    <property type="project" value="UniProtKB-KW"/>
</dbReference>
<dbReference type="InterPro" id="IPR038578">
    <property type="entry name" value="GT29-like_sf"/>
</dbReference>
<evidence type="ECO:0000256" key="9">
    <source>
        <dbReference type="ARBA" id="ARBA00023098"/>
    </source>
</evidence>
<reference evidence="25 26" key="1">
    <citation type="journal article" date="2020" name="Nature">
        <title>Six reference-quality genomes reveal evolution of bat adaptations.</title>
        <authorList>
            <person name="Jebb D."/>
            <person name="Huang Z."/>
            <person name="Pippel M."/>
            <person name="Hughes G.M."/>
            <person name="Lavrichenko K."/>
            <person name="Devanna P."/>
            <person name="Winkler S."/>
            <person name="Jermiin L.S."/>
            <person name="Skirmuntt E.C."/>
            <person name="Katzourakis A."/>
            <person name="Burkitt-Gray L."/>
            <person name="Ray D.A."/>
            <person name="Sullivan K.A.M."/>
            <person name="Roscito J.G."/>
            <person name="Kirilenko B.M."/>
            <person name="Davalos L.M."/>
            <person name="Corthals A.P."/>
            <person name="Power M.L."/>
            <person name="Jones G."/>
            <person name="Ransome R.D."/>
            <person name="Dechmann D.K.N."/>
            <person name="Locatelli A.G."/>
            <person name="Puechmaille S.J."/>
            <person name="Fedrigo O."/>
            <person name="Jarvis E.D."/>
            <person name="Hiller M."/>
            <person name="Vernes S.C."/>
            <person name="Myers E.W."/>
            <person name="Teeling E.C."/>
        </authorList>
    </citation>
    <scope>NUCLEOTIDE SEQUENCE [LARGE SCALE GENOMIC DNA]</scope>
    <source>
        <strain evidence="25">MRhiFer1</strain>
        <tissue evidence="25">Lung</tissue>
    </source>
</reference>
<evidence type="ECO:0000256" key="24">
    <source>
        <dbReference type="SAM" id="Phobius"/>
    </source>
</evidence>
<comment type="similarity">
    <text evidence="2">Belongs to the glycosyltransferase 29 family.</text>
</comment>
<gene>
    <name evidence="25" type="ORF">mRhiFer1_016222</name>
</gene>
<evidence type="ECO:0000256" key="19">
    <source>
        <dbReference type="ARBA" id="ARBA00043651"/>
    </source>
</evidence>
<evidence type="ECO:0000256" key="18">
    <source>
        <dbReference type="ARBA" id="ARBA00042545"/>
    </source>
</evidence>
<evidence type="ECO:0000313" key="25">
    <source>
        <dbReference type="EMBL" id="KAF6321790.1"/>
    </source>
</evidence>
<evidence type="ECO:0000256" key="17">
    <source>
        <dbReference type="ARBA" id="ARBA00041976"/>
    </source>
</evidence>
<dbReference type="EC" id="2.4.3.9" evidence="13"/>
<evidence type="ECO:0000313" key="26">
    <source>
        <dbReference type="Proteomes" id="UP000585614"/>
    </source>
</evidence>
<feature type="transmembrane region" description="Helical" evidence="24">
    <location>
        <begin position="65"/>
        <end position="86"/>
    </location>
</feature>
<dbReference type="GO" id="GO:0000139">
    <property type="term" value="C:Golgi membrane"/>
    <property type="evidence" value="ECO:0007669"/>
    <property type="project" value="UniProtKB-SubCell"/>
</dbReference>